<accession>A0A4Y2IZ97</accession>
<dbReference type="OrthoDB" id="6366971at2759"/>
<dbReference type="GO" id="GO:0008270">
    <property type="term" value="F:zinc ion binding"/>
    <property type="evidence" value="ECO:0007669"/>
    <property type="project" value="UniProtKB-KW"/>
</dbReference>
<evidence type="ECO:0000256" key="3">
    <source>
        <dbReference type="ARBA" id="ARBA00022771"/>
    </source>
</evidence>
<sequence length="120" mass="13966">MLPDSLLPVILLITSGDWSFQQINASDAYFLLYKILFEGKREIDDSESRASYGTQIIHGNAVHSCMVCQYRSCYRCHINRHLRAHTDERPFSCPHCGKRFSLNHNARRHIFTVHASRKCR</sequence>
<organism evidence="7 8">
    <name type="scientific">Araneus ventricosus</name>
    <name type="common">Orbweaver spider</name>
    <name type="synonym">Epeira ventricosa</name>
    <dbReference type="NCBI Taxonomy" id="182803"/>
    <lineage>
        <taxon>Eukaryota</taxon>
        <taxon>Metazoa</taxon>
        <taxon>Ecdysozoa</taxon>
        <taxon>Arthropoda</taxon>
        <taxon>Chelicerata</taxon>
        <taxon>Arachnida</taxon>
        <taxon>Araneae</taxon>
        <taxon>Araneomorphae</taxon>
        <taxon>Entelegynae</taxon>
        <taxon>Araneoidea</taxon>
        <taxon>Araneidae</taxon>
        <taxon>Araneus</taxon>
    </lineage>
</organism>
<feature type="domain" description="C2H2-type" evidence="6">
    <location>
        <begin position="91"/>
        <end position="119"/>
    </location>
</feature>
<comment type="caution">
    <text evidence="7">The sequence shown here is derived from an EMBL/GenBank/DDBJ whole genome shotgun (WGS) entry which is preliminary data.</text>
</comment>
<evidence type="ECO:0000313" key="8">
    <source>
        <dbReference type="Proteomes" id="UP000499080"/>
    </source>
</evidence>
<dbReference type="InterPro" id="IPR013087">
    <property type="entry name" value="Znf_C2H2_type"/>
</dbReference>
<gene>
    <name evidence="7" type="ORF">AVEN_265612_1</name>
</gene>
<dbReference type="GO" id="GO:0043565">
    <property type="term" value="F:sequence-specific DNA binding"/>
    <property type="evidence" value="ECO:0007669"/>
    <property type="project" value="TreeGrafter"/>
</dbReference>
<keyword evidence="2" id="KW-0677">Repeat</keyword>
<dbReference type="PROSITE" id="PS50157">
    <property type="entry name" value="ZINC_FINGER_C2H2_2"/>
    <property type="match status" value="2"/>
</dbReference>
<dbReference type="GO" id="GO:0005634">
    <property type="term" value="C:nucleus"/>
    <property type="evidence" value="ECO:0007669"/>
    <property type="project" value="TreeGrafter"/>
</dbReference>
<keyword evidence="1" id="KW-0479">Metal-binding</keyword>
<reference evidence="7 8" key="1">
    <citation type="journal article" date="2019" name="Sci. Rep.">
        <title>Orb-weaving spider Araneus ventricosus genome elucidates the spidroin gene catalogue.</title>
        <authorList>
            <person name="Kono N."/>
            <person name="Nakamura H."/>
            <person name="Ohtoshi R."/>
            <person name="Moran D.A.P."/>
            <person name="Shinohara A."/>
            <person name="Yoshida Y."/>
            <person name="Fujiwara M."/>
            <person name="Mori M."/>
            <person name="Tomita M."/>
            <person name="Arakawa K."/>
        </authorList>
    </citation>
    <scope>NUCLEOTIDE SEQUENCE [LARGE SCALE GENOMIC DNA]</scope>
</reference>
<dbReference type="PANTHER" id="PTHR24408">
    <property type="entry name" value="ZINC FINGER PROTEIN"/>
    <property type="match status" value="1"/>
</dbReference>
<evidence type="ECO:0000256" key="2">
    <source>
        <dbReference type="ARBA" id="ARBA00022737"/>
    </source>
</evidence>
<evidence type="ECO:0000256" key="1">
    <source>
        <dbReference type="ARBA" id="ARBA00022723"/>
    </source>
</evidence>
<dbReference type="FunFam" id="3.30.160.60:FF:000110">
    <property type="entry name" value="Zinc finger protein-like"/>
    <property type="match status" value="1"/>
</dbReference>
<feature type="domain" description="C2H2-type" evidence="6">
    <location>
        <begin position="63"/>
        <end position="90"/>
    </location>
</feature>
<keyword evidence="3 5" id="KW-0863">Zinc-finger</keyword>
<dbReference type="AlphaFoldDB" id="A0A4Y2IZ97"/>
<dbReference type="EMBL" id="BGPR01003063">
    <property type="protein sequence ID" value="GBM83223.1"/>
    <property type="molecule type" value="Genomic_DNA"/>
</dbReference>
<dbReference type="SUPFAM" id="SSF57667">
    <property type="entry name" value="beta-beta-alpha zinc fingers"/>
    <property type="match status" value="1"/>
</dbReference>
<name>A0A4Y2IZ97_ARAVE</name>
<evidence type="ECO:0000313" key="7">
    <source>
        <dbReference type="EMBL" id="GBM83223.1"/>
    </source>
</evidence>
<dbReference type="Gene3D" id="3.30.160.60">
    <property type="entry name" value="Classic Zinc Finger"/>
    <property type="match status" value="2"/>
</dbReference>
<keyword evidence="8" id="KW-1185">Reference proteome</keyword>
<evidence type="ECO:0000256" key="5">
    <source>
        <dbReference type="PROSITE-ProRule" id="PRU00042"/>
    </source>
</evidence>
<evidence type="ECO:0000259" key="6">
    <source>
        <dbReference type="PROSITE" id="PS50157"/>
    </source>
</evidence>
<protein>
    <recommendedName>
        <fullName evidence="6">C2H2-type domain-containing protein</fullName>
    </recommendedName>
</protein>
<evidence type="ECO:0000256" key="4">
    <source>
        <dbReference type="ARBA" id="ARBA00022833"/>
    </source>
</evidence>
<dbReference type="GO" id="GO:0000981">
    <property type="term" value="F:DNA-binding transcription factor activity, RNA polymerase II-specific"/>
    <property type="evidence" value="ECO:0007669"/>
    <property type="project" value="TreeGrafter"/>
</dbReference>
<dbReference type="SMART" id="SM00355">
    <property type="entry name" value="ZnF_C2H2"/>
    <property type="match status" value="2"/>
</dbReference>
<keyword evidence="4" id="KW-0862">Zinc</keyword>
<dbReference type="Proteomes" id="UP000499080">
    <property type="component" value="Unassembled WGS sequence"/>
</dbReference>
<dbReference type="InterPro" id="IPR036236">
    <property type="entry name" value="Znf_C2H2_sf"/>
</dbReference>
<dbReference type="PANTHER" id="PTHR24408:SF58">
    <property type="entry name" value="TRANSCRIPTION FACTOR (TFIIIA), PUTATIVE (AFU_ORTHOLOGUE AFUA_1G05150)-RELATED"/>
    <property type="match status" value="1"/>
</dbReference>
<dbReference type="PROSITE" id="PS00028">
    <property type="entry name" value="ZINC_FINGER_C2H2_1"/>
    <property type="match status" value="1"/>
</dbReference>
<proteinExistence type="predicted"/>